<proteinExistence type="predicted"/>
<dbReference type="SUPFAM" id="SSF50911">
    <property type="entry name" value="Mannose 6-phosphate receptor domain"/>
    <property type="match status" value="1"/>
</dbReference>
<dbReference type="InterPro" id="IPR009011">
    <property type="entry name" value="Man6P_isomerase_rcpt-bd_dom_sf"/>
</dbReference>
<protein>
    <recommendedName>
        <fullName evidence="4">MRH domain-containing protein</fullName>
    </recommendedName>
</protein>
<evidence type="ECO:0000256" key="3">
    <source>
        <dbReference type="SAM" id="SignalP"/>
    </source>
</evidence>
<dbReference type="EMBL" id="AJWJ01000044">
    <property type="protein sequence ID" value="KAF2076922.1"/>
    <property type="molecule type" value="Genomic_DNA"/>
</dbReference>
<evidence type="ECO:0000313" key="6">
    <source>
        <dbReference type="Proteomes" id="UP000695562"/>
    </source>
</evidence>
<keyword evidence="1 3" id="KW-0732">Signal</keyword>
<name>A0A8J4V7K2_9MYCE</name>
<feature type="signal peptide" evidence="3">
    <location>
        <begin position="1"/>
        <end position="20"/>
    </location>
</feature>
<feature type="chain" id="PRO_5035235041" description="MRH domain-containing protein" evidence="3">
    <location>
        <begin position="21"/>
        <end position="165"/>
    </location>
</feature>
<evidence type="ECO:0000256" key="2">
    <source>
        <dbReference type="ARBA" id="ARBA00023157"/>
    </source>
</evidence>
<evidence type="ECO:0000256" key="1">
    <source>
        <dbReference type="ARBA" id="ARBA00022729"/>
    </source>
</evidence>
<gene>
    <name evidence="5" type="ORF">CYY_001760</name>
</gene>
<accession>A0A8J4V7K2</accession>
<dbReference type="Gene3D" id="2.70.130.10">
    <property type="entry name" value="Mannose-6-phosphate receptor binding domain"/>
    <property type="match status" value="1"/>
</dbReference>
<keyword evidence="6" id="KW-1185">Reference proteome</keyword>
<evidence type="ECO:0000313" key="5">
    <source>
        <dbReference type="EMBL" id="KAF2076922.1"/>
    </source>
</evidence>
<sequence>MFYKLSLCLLFLIFLGNCNASLTPTDCVFVDGPYKYDLTNLTGKTWSYSDGPDSVDYYFSICGPSSICTNLNNNVPSSVCKITTNQFIELGETSTGKFIDNTIQGQGTILRYFTTSTICSGLPTFVFINFDCQPGQPNIVTGVQDSNPCQIQIYVSGESSCPFAN</sequence>
<organism evidence="5 6">
    <name type="scientific">Polysphondylium violaceum</name>
    <dbReference type="NCBI Taxonomy" id="133409"/>
    <lineage>
        <taxon>Eukaryota</taxon>
        <taxon>Amoebozoa</taxon>
        <taxon>Evosea</taxon>
        <taxon>Eumycetozoa</taxon>
        <taxon>Dictyostelia</taxon>
        <taxon>Dictyosteliales</taxon>
        <taxon>Dictyosteliaceae</taxon>
        <taxon>Polysphondylium</taxon>
    </lineage>
</organism>
<feature type="domain" description="MRH" evidence="4">
    <location>
        <begin position="25"/>
        <end position="163"/>
    </location>
</feature>
<reference evidence="5" key="1">
    <citation type="submission" date="2020-01" db="EMBL/GenBank/DDBJ databases">
        <title>Development of genomics and gene disruption for Polysphondylium violaceum indicates a role for the polyketide synthase stlB in stalk morphogenesis.</title>
        <authorList>
            <person name="Narita B."/>
            <person name="Kawabe Y."/>
            <person name="Kin K."/>
            <person name="Saito T."/>
            <person name="Gibbs R."/>
            <person name="Kuspa A."/>
            <person name="Muzny D."/>
            <person name="Queller D."/>
            <person name="Richards S."/>
            <person name="Strassman J."/>
            <person name="Sucgang R."/>
            <person name="Worley K."/>
            <person name="Schaap P."/>
        </authorList>
    </citation>
    <scope>NUCLEOTIDE SEQUENCE</scope>
    <source>
        <strain evidence="5">QSvi11</strain>
    </source>
</reference>
<evidence type="ECO:0000259" key="4">
    <source>
        <dbReference type="PROSITE" id="PS51914"/>
    </source>
</evidence>
<keyword evidence="2" id="KW-1015">Disulfide bond</keyword>
<dbReference type="PROSITE" id="PS51914">
    <property type="entry name" value="MRH"/>
    <property type="match status" value="1"/>
</dbReference>
<dbReference type="InterPro" id="IPR044865">
    <property type="entry name" value="MRH_dom"/>
</dbReference>
<dbReference type="AlphaFoldDB" id="A0A8J4V7K2"/>
<dbReference type="Proteomes" id="UP000695562">
    <property type="component" value="Unassembled WGS sequence"/>
</dbReference>
<comment type="caution">
    <text evidence="5">The sequence shown here is derived from an EMBL/GenBank/DDBJ whole genome shotgun (WGS) entry which is preliminary data.</text>
</comment>